<feature type="domain" description="HTH cro/C1-type" evidence="1">
    <location>
        <begin position="9"/>
        <end position="63"/>
    </location>
</feature>
<dbReference type="EMBL" id="CP023692">
    <property type="protein sequence ID" value="QEV44671.1"/>
    <property type="molecule type" value="Genomic_DNA"/>
</dbReference>
<dbReference type="Gene3D" id="1.10.260.40">
    <property type="entry name" value="lambda repressor-like DNA-binding domains"/>
    <property type="match status" value="1"/>
</dbReference>
<evidence type="ECO:0000313" key="2">
    <source>
        <dbReference type="EMBL" id="QEV44671.1"/>
    </source>
</evidence>
<evidence type="ECO:0000259" key="1">
    <source>
        <dbReference type="PROSITE" id="PS50943"/>
    </source>
</evidence>
<proteinExistence type="predicted"/>
<dbReference type="GeneID" id="95610112"/>
<dbReference type="Proteomes" id="UP000325563">
    <property type="component" value="Chromosome"/>
</dbReference>
<keyword evidence="3" id="KW-1185">Reference proteome</keyword>
<sequence length="389" mass="41954">MADRIGQSMAALRRARRMTQQDLARESHVSLAMVKSVERGVRMPSPTLLEALASALSVDPSRLDPVYTGTHRRVHTVLPLISAAIAGYDIPLDPPARPLAEIQDITGQAMAWRLAAQYGHIASAAPGLLADAVGHLHAAAGRERAETARLVVDAARAADAVAYKFGAHDLSARLVDMMRWAADRTGDPDVIATAAYVRAETFLAAEAHRAGQAALERTLDSITGRGSEQANAVRGALFMRTAVLAARAANADAAYTHLREAGRLADGLREDVYLGTAFGPSSVRIHEVAVAVSLGREHTAHALDVARDWKPGQEIPAERRSGFYVELGRAQLWAGRPDDAFESLKVARRLAPQHVRQHPWARADIATIRRIKRADAESLSAFAEWIGAI</sequence>
<evidence type="ECO:0000313" key="3">
    <source>
        <dbReference type="Proteomes" id="UP000325563"/>
    </source>
</evidence>
<dbReference type="PROSITE" id="PS50943">
    <property type="entry name" value="HTH_CROC1"/>
    <property type="match status" value="1"/>
</dbReference>
<dbReference type="SUPFAM" id="SSF47413">
    <property type="entry name" value="lambda repressor-like DNA-binding domains"/>
    <property type="match status" value="1"/>
</dbReference>
<dbReference type="GO" id="GO:0003677">
    <property type="term" value="F:DNA binding"/>
    <property type="evidence" value="ECO:0007669"/>
    <property type="project" value="InterPro"/>
</dbReference>
<organism evidence="2 3">
    <name type="scientific">Streptomyces vinaceus</name>
    <dbReference type="NCBI Taxonomy" id="1960"/>
    <lineage>
        <taxon>Bacteria</taxon>
        <taxon>Bacillati</taxon>
        <taxon>Actinomycetota</taxon>
        <taxon>Actinomycetes</taxon>
        <taxon>Kitasatosporales</taxon>
        <taxon>Streptomycetaceae</taxon>
        <taxon>Streptomyces</taxon>
    </lineage>
</organism>
<dbReference type="CDD" id="cd00093">
    <property type="entry name" value="HTH_XRE"/>
    <property type="match status" value="1"/>
</dbReference>
<dbReference type="SMART" id="SM00530">
    <property type="entry name" value="HTH_XRE"/>
    <property type="match status" value="1"/>
</dbReference>
<protein>
    <submittedName>
        <fullName evidence="2">XRE family transcriptional regulator</fullName>
    </submittedName>
</protein>
<name>A0A5J6J4U2_STRVI</name>
<reference evidence="2 3" key="1">
    <citation type="submission" date="2017-09" db="EMBL/GenBank/DDBJ databases">
        <authorList>
            <person name="Lee N."/>
            <person name="Cho B.-K."/>
        </authorList>
    </citation>
    <scope>NUCLEOTIDE SEQUENCE [LARGE SCALE GENOMIC DNA]</scope>
    <source>
        <strain evidence="2 3">ATCC 27476</strain>
    </source>
</reference>
<dbReference type="InterPro" id="IPR010982">
    <property type="entry name" value="Lambda_DNA-bd_dom_sf"/>
</dbReference>
<dbReference type="KEGG" id="svn:CP980_05995"/>
<dbReference type="AlphaFoldDB" id="A0A5J6J4U2"/>
<dbReference type="InterPro" id="IPR001387">
    <property type="entry name" value="Cro/C1-type_HTH"/>
</dbReference>
<gene>
    <name evidence="2" type="ORF">CP980_05995</name>
</gene>
<accession>A0A5J6J4U2</accession>
<dbReference type="Pfam" id="PF01381">
    <property type="entry name" value="HTH_3"/>
    <property type="match status" value="1"/>
</dbReference>
<dbReference type="RefSeq" id="WP_150492879.1">
    <property type="nucleotide sequence ID" value="NZ_BNBW01000001.1"/>
</dbReference>